<dbReference type="Proteomes" id="UP001064489">
    <property type="component" value="Chromosome 9"/>
</dbReference>
<sequence length="131" mass="15020">MAGDKINDVKPIIIEKFDGKGNFTLWQSKIKNVLIQQDLQHAILGMEKKPEETTDAQWKQMDVKATSSIELHLANNVILNVDGNMNAKETRAKIEKVYRVKTLSNKLFLKDELLNLRMEEGGNLQDHLSRF</sequence>
<keyword evidence="2" id="KW-1185">Reference proteome</keyword>
<proteinExistence type="predicted"/>
<evidence type="ECO:0000313" key="1">
    <source>
        <dbReference type="EMBL" id="KAI9200144.1"/>
    </source>
</evidence>
<evidence type="ECO:0000313" key="2">
    <source>
        <dbReference type="Proteomes" id="UP001064489"/>
    </source>
</evidence>
<name>A0AAD5P6I8_ACENE</name>
<reference evidence="1" key="1">
    <citation type="journal article" date="2022" name="Plant J.">
        <title>Strategies of tolerance reflected in two North American maple genomes.</title>
        <authorList>
            <person name="McEvoy S.L."/>
            <person name="Sezen U.U."/>
            <person name="Trouern-Trend A."/>
            <person name="McMahon S.M."/>
            <person name="Schaberg P.G."/>
            <person name="Yang J."/>
            <person name="Wegrzyn J.L."/>
            <person name="Swenson N.G."/>
        </authorList>
    </citation>
    <scope>NUCLEOTIDE SEQUENCE</scope>
    <source>
        <strain evidence="1">91603</strain>
    </source>
</reference>
<dbReference type="AlphaFoldDB" id="A0AAD5P6I8"/>
<reference evidence="1" key="2">
    <citation type="submission" date="2023-02" db="EMBL/GenBank/DDBJ databases">
        <authorList>
            <person name="Swenson N.G."/>
            <person name="Wegrzyn J.L."/>
            <person name="Mcevoy S.L."/>
        </authorList>
    </citation>
    <scope>NUCLEOTIDE SEQUENCE</scope>
    <source>
        <strain evidence="1">91603</strain>
        <tissue evidence="1">Leaf</tissue>
    </source>
</reference>
<organism evidence="1 2">
    <name type="scientific">Acer negundo</name>
    <name type="common">Box elder</name>
    <dbReference type="NCBI Taxonomy" id="4023"/>
    <lineage>
        <taxon>Eukaryota</taxon>
        <taxon>Viridiplantae</taxon>
        <taxon>Streptophyta</taxon>
        <taxon>Embryophyta</taxon>
        <taxon>Tracheophyta</taxon>
        <taxon>Spermatophyta</taxon>
        <taxon>Magnoliopsida</taxon>
        <taxon>eudicotyledons</taxon>
        <taxon>Gunneridae</taxon>
        <taxon>Pentapetalae</taxon>
        <taxon>rosids</taxon>
        <taxon>malvids</taxon>
        <taxon>Sapindales</taxon>
        <taxon>Sapindaceae</taxon>
        <taxon>Hippocastanoideae</taxon>
        <taxon>Acereae</taxon>
        <taxon>Acer</taxon>
    </lineage>
</organism>
<protein>
    <submittedName>
        <fullName evidence="1">Uncharacterized protein</fullName>
    </submittedName>
</protein>
<gene>
    <name evidence="1" type="ORF">LWI28_003363</name>
</gene>
<dbReference type="EMBL" id="JAJSOW010000001">
    <property type="protein sequence ID" value="KAI9200144.1"/>
    <property type="molecule type" value="Genomic_DNA"/>
</dbReference>
<dbReference type="Pfam" id="PF14223">
    <property type="entry name" value="Retrotran_gag_2"/>
    <property type="match status" value="1"/>
</dbReference>
<accession>A0AAD5P6I8</accession>
<comment type="caution">
    <text evidence="1">The sequence shown here is derived from an EMBL/GenBank/DDBJ whole genome shotgun (WGS) entry which is preliminary data.</text>
</comment>